<dbReference type="AlphaFoldDB" id="A0ABD0R848"/>
<feature type="non-terminal residue" evidence="2">
    <location>
        <position position="100"/>
    </location>
</feature>
<dbReference type="EMBL" id="JAMKFB020000005">
    <property type="protein sequence ID" value="KAL0194112.1"/>
    <property type="molecule type" value="Genomic_DNA"/>
</dbReference>
<name>A0ABD0R848_CIRMR</name>
<protein>
    <recommendedName>
        <fullName evidence="4">Prolactin receptor</fullName>
    </recommendedName>
</protein>
<gene>
    <name evidence="2" type="ORF">M9458_012408</name>
</gene>
<organism evidence="2 3">
    <name type="scientific">Cirrhinus mrigala</name>
    <name type="common">Mrigala</name>
    <dbReference type="NCBI Taxonomy" id="683832"/>
    <lineage>
        <taxon>Eukaryota</taxon>
        <taxon>Metazoa</taxon>
        <taxon>Chordata</taxon>
        <taxon>Craniata</taxon>
        <taxon>Vertebrata</taxon>
        <taxon>Euteleostomi</taxon>
        <taxon>Actinopterygii</taxon>
        <taxon>Neopterygii</taxon>
        <taxon>Teleostei</taxon>
        <taxon>Ostariophysi</taxon>
        <taxon>Cypriniformes</taxon>
        <taxon>Cyprinidae</taxon>
        <taxon>Labeoninae</taxon>
        <taxon>Labeonini</taxon>
        <taxon>Cirrhinus</taxon>
    </lineage>
</organism>
<evidence type="ECO:0008006" key="4">
    <source>
        <dbReference type="Google" id="ProtNLM"/>
    </source>
</evidence>
<feature type="region of interest" description="Disordered" evidence="1">
    <location>
        <begin position="1"/>
        <end position="50"/>
    </location>
</feature>
<evidence type="ECO:0000256" key="1">
    <source>
        <dbReference type="SAM" id="MobiDB-lite"/>
    </source>
</evidence>
<keyword evidence="3" id="KW-1185">Reference proteome</keyword>
<evidence type="ECO:0000313" key="3">
    <source>
        <dbReference type="Proteomes" id="UP001529510"/>
    </source>
</evidence>
<dbReference type="Proteomes" id="UP001529510">
    <property type="component" value="Unassembled WGS sequence"/>
</dbReference>
<feature type="compositionally biased region" description="Basic and acidic residues" evidence="1">
    <location>
        <begin position="32"/>
        <end position="50"/>
    </location>
</feature>
<feature type="non-terminal residue" evidence="2">
    <location>
        <position position="1"/>
    </location>
</feature>
<proteinExistence type="predicted"/>
<sequence>DQMRAGFTSHILQSSPPYTPPCDGAQELHLGSPDKQRGLKPNEGERDPADKAAVYDIVGSPAKDPTKLILRQWSLGECTPVQTQKENLKDGKRSCHGNGT</sequence>
<reference evidence="2 3" key="1">
    <citation type="submission" date="2024-05" db="EMBL/GenBank/DDBJ databases">
        <title>Genome sequencing and assembly of Indian major carp, Cirrhinus mrigala (Hamilton, 1822).</title>
        <authorList>
            <person name="Mohindra V."/>
            <person name="Chowdhury L.M."/>
            <person name="Lal K."/>
            <person name="Jena J.K."/>
        </authorList>
    </citation>
    <scope>NUCLEOTIDE SEQUENCE [LARGE SCALE GENOMIC DNA]</scope>
    <source>
        <strain evidence="2">CM1030</strain>
        <tissue evidence="2">Blood</tissue>
    </source>
</reference>
<accession>A0ABD0R848</accession>
<comment type="caution">
    <text evidence="2">The sequence shown here is derived from an EMBL/GenBank/DDBJ whole genome shotgun (WGS) entry which is preliminary data.</text>
</comment>
<evidence type="ECO:0000313" key="2">
    <source>
        <dbReference type="EMBL" id="KAL0194112.1"/>
    </source>
</evidence>